<comment type="function">
    <text evidence="18">Catalyzes the epimerization of the S- and R-forms of NAD(P)HX, a damaged form of NAD(P)H that is a result of enzymatic or heat-dependent hydration. This is a prerequisite for the S-specific NAD(P)H-hydrate dehydratase to allow the repair of both epimers of NAD(P)HX.</text>
</comment>
<feature type="binding site" evidence="17">
    <location>
        <position position="385"/>
    </location>
    <ligand>
        <name>(6S)-NADPHX</name>
        <dbReference type="ChEBI" id="CHEBI:64076"/>
    </ligand>
</feature>
<dbReference type="HAMAP" id="MF_01965">
    <property type="entry name" value="NADHX_dehydratase"/>
    <property type="match status" value="1"/>
</dbReference>
<comment type="catalytic activity">
    <reaction evidence="1 18 19">
        <text>(6R)-NADHX = (6S)-NADHX</text>
        <dbReference type="Rhea" id="RHEA:32215"/>
        <dbReference type="ChEBI" id="CHEBI:64074"/>
        <dbReference type="ChEBI" id="CHEBI:64075"/>
        <dbReference type="EC" id="5.1.99.6"/>
    </reaction>
</comment>
<keyword evidence="8 17" id="KW-0521">NADP</keyword>
<organism evidence="22">
    <name type="scientific">uncultured Anaerotruncus sp</name>
    <dbReference type="NCBI Taxonomy" id="905011"/>
    <lineage>
        <taxon>Bacteria</taxon>
        <taxon>Bacillati</taxon>
        <taxon>Bacillota</taxon>
        <taxon>Clostridia</taxon>
        <taxon>Eubacteriales</taxon>
        <taxon>Oscillospiraceae</taxon>
        <taxon>Anaerotruncus</taxon>
        <taxon>environmental samples</taxon>
    </lineage>
</organism>
<feature type="binding site" evidence="18">
    <location>
        <position position="162"/>
    </location>
    <ligand>
        <name>(6S)-NADPHX</name>
        <dbReference type="ChEBI" id="CHEBI:64076"/>
    </ligand>
</feature>
<evidence type="ECO:0000256" key="5">
    <source>
        <dbReference type="ARBA" id="ARBA00022723"/>
    </source>
</evidence>
<comment type="similarity">
    <text evidence="3 19">In the N-terminal section; belongs to the NnrE/AIBP family.</text>
</comment>
<keyword evidence="13" id="KW-0511">Multifunctional enzyme</keyword>
<keyword evidence="12 17" id="KW-0456">Lyase</keyword>
<dbReference type="GO" id="GO:0110051">
    <property type="term" value="P:metabolite repair"/>
    <property type="evidence" value="ECO:0007669"/>
    <property type="project" value="TreeGrafter"/>
</dbReference>
<dbReference type="PROSITE" id="PS51383">
    <property type="entry name" value="YJEF_C_3"/>
    <property type="match status" value="1"/>
</dbReference>
<evidence type="ECO:0000313" key="22">
    <source>
        <dbReference type="EMBL" id="SCJ61212.1"/>
    </source>
</evidence>
<reference evidence="22" key="1">
    <citation type="submission" date="2015-09" db="EMBL/GenBank/DDBJ databases">
        <authorList>
            <consortium name="Pathogen Informatics"/>
        </authorList>
    </citation>
    <scope>NUCLEOTIDE SEQUENCE</scope>
    <source>
        <strain evidence="22">2789STDY5834896</strain>
    </source>
</reference>
<name>A0A1C6HTL7_9FIRM</name>
<evidence type="ECO:0000259" key="21">
    <source>
        <dbReference type="PROSITE" id="PS51385"/>
    </source>
</evidence>
<feature type="binding site" evidence="17">
    <location>
        <position position="334"/>
    </location>
    <ligand>
        <name>(6S)-NADPHX</name>
        <dbReference type="ChEBI" id="CHEBI:64076"/>
    </ligand>
</feature>
<comment type="cofactor">
    <cofactor evidence="17">
        <name>Mg(2+)</name>
        <dbReference type="ChEBI" id="CHEBI:18420"/>
    </cofactor>
</comment>
<feature type="binding site" evidence="18">
    <location>
        <position position="63"/>
    </location>
    <ligand>
        <name>K(+)</name>
        <dbReference type="ChEBI" id="CHEBI:29103"/>
    </ligand>
</feature>
<evidence type="ECO:0000256" key="12">
    <source>
        <dbReference type="ARBA" id="ARBA00023239"/>
    </source>
</evidence>
<keyword evidence="5 18" id="KW-0479">Metal-binding</keyword>
<dbReference type="InterPro" id="IPR029056">
    <property type="entry name" value="Ribokinase-like"/>
</dbReference>
<evidence type="ECO:0000256" key="2">
    <source>
        <dbReference type="ARBA" id="ARBA00000909"/>
    </source>
</evidence>
<dbReference type="PANTHER" id="PTHR12592">
    <property type="entry name" value="ATP-DEPENDENT (S)-NAD(P)H-HYDRATE DEHYDRATASE FAMILY MEMBER"/>
    <property type="match status" value="1"/>
</dbReference>
<dbReference type="Pfam" id="PF03853">
    <property type="entry name" value="YjeF_N"/>
    <property type="match status" value="1"/>
</dbReference>
<keyword evidence="10 17" id="KW-0520">NAD</keyword>
<evidence type="ECO:0000256" key="13">
    <source>
        <dbReference type="ARBA" id="ARBA00023268"/>
    </source>
</evidence>
<dbReference type="Pfam" id="PF01256">
    <property type="entry name" value="Carb_kinase"/>
    <property type="match status" value="1"/>
</dbReference>
<dbReference type="EC" id="4.2.1.136" evidence="19"/>
<evidence type="ECO:0000256" key="16">
    <source>
        <dbReference type="ARBA" id="ARBA00049209"/>
    </source>
</evidence>
<dbReference type="AlphaFoldDB" id="A0A1C6HTL7"/>
<feature type="binding site" evidence="17">
    <location>
        <begin position="422"/>
        <end position="426"/>
    </location>
    <ligand>
        <name>AMP</name>
        <dbReference type="ChEBI" id="CHEBI:456215"/>
    </ligand>
</feature>
<dbReference type="NCBIfam" id="TIGR00196">
    <property type="entry name" value="yjeF_cterm"/>
    <property type="match status" value="1"/>
</dbReference>
<comment type="caution">
    <text evidence="18">Lacks conserved residue(s) required for the propagation of feature annotation.</text>
</comment>
<protein>
    <recommendedName>
        <fullName evidence="19">Bifunctional NAD(P)H-hydrate repair enzyme</fullName>
    </recommendedName>
    <alternativeName>
        <fullName evidence="19">Nicotinamide nucleotide repair protein</fullName>
    </alternativeName>
    <domain>
        <recommendedName>
            <fullName evidence="19">ADP-dependent (S)-NAD(P)H-hydrate dehydratase</fullName>
            <ecNumber evidence="19">4.2.1.136</ecNumber>
        </recommendedName>
        <alternativeName>
            <fullName evidence="19">ADP-dependent NAD(P)HX dehydratase</fullName>
        </alternativeName>
    </domain>
    <domain>
        <recommendedName>
            <fullName evidence="19">NAD(P)H-hydrate epimerase</fullName>
            <ecNumber evidence="19">5.1.99.6</ecNumber>
        </recommendedName>
    </domain>
</protein>
<evidence type="ECO:0000256" key="3">
    <source>
        <dbReference type="ARBA" id="ARBA00006001"/>
    </source>
</evidence>
<evidence type="ECO:0000256" key="19">
    <source>
        <dbReference type="PIRNR" id="PIRNR017184"/>
    </source>
</evidence>
<evidence type="ECO:0000256" key="8">
    <source>
        <dbReference type="ARBA" id="ARBA00022857"/>
    </source>
</evidence>
<feature type="binding site" evidence="17">
    <location>
        <position position="452"/>
    </location>
    <ligand>
        <name>(6S)-NADPHX</name>
        <dbReference type="ChEBI" id="CHEBI:64076"/>
    </ligand>
</feature>
<dbReference type="CDD" id="cd01171">
    <property type="entry name" value="YXKO-related"/>
    <property type="match status" value="1"/>
</dbReference>
<gene>
    <name evidence="22" type="primary">nnr</name>
    <name evidence="17" type="synonym">nnrD</name>
    <name evidence="18" type="synonym">nnrE</name>
    <name evidence="22" type="ORF">SAMEA3545359_01053</name>
</gene>
<comment type="catalytic activity">
    <reaction evidence="16 17 19">
        <text>(6S)-NADPHX + ADP = AMP + phosphate + NADPH + H(+)</text>
        <dbReference type="Rhea" id="RHEA:32235"/>
        <dbReference type="ChEBI" id="CHEBI:15378"/>
        <dbReference type="ChEBI" id="CHEBI:43474"/>
        <dbReference type="ChEBI" id="CHEBI:57783"/>
        <dbReference type="ChEBI" id="CHEBI:64076"/>
        <dbReference type="ChEBI" id="CHEBI:456215"/>
        <dbReference type="ChEBI" id="CHEBI:456216"/>
        <dbReference type="EC" id="4.2.1.136"/>
    </reaction>
</comment>
<comment type="catalytic activity">
    <reaction evidence="15 17 19">
        <text>(6S)-NADHX + ADP = AMP + phosphate + NADH + H(+)</text>
        <dbReference type="Rhea" id="RHEA:32223"/>
        <dbReference type="ChEBI" id="CHEBI:15378"/>
        <dbReference type="ChEBI" id="CHEBI:43474"/>
        <dbReference type="ChEBI" id="CHEBI:57945"/>
        <dbReference type="ChEBI" id="CHEBI:64074"/>
        <dbReference type="ChEBI" id="CHEBI:456215"/>
        <dbReference type="ChEBI" id="CHEBI:456216"/>
        <dbReference type="EC" id="4.2.1.136"/>
    </reaction>
</comment>
<dbReference type="SUPFAM" id="SSF64153">
    <property type="entry name" value="YjeF N-terminal domain-like"/>
    <property type="match status" value="1"/>
</dbReference>
<dbReference type="Gene3D" id="3.40.1190.20">
    <property type="match status" value="1"/>
</dbReference>
<evidence type="ECO:0000256" key="11">
    <source>
        <dbReference type="ARBA" id="ARBA00023235"/>
    </source>
</evidence>
<dbReference type="GO" id="GO:0052855">
    <property type="term" value="F:ADP-dependent NAD(P)H-hydrate dehydratase activity"/>
    <property type="evidence" value="ECO:0007669"/>
    <property type="project" value="UniProtKB-UniRule"/>
</dbReference>
<comment type="function">
    <text evidence="17">Catalyzes the dehydration of the S-form of NAD(P)HX at the expense of ADP, which is converted to AMP. Together with NAD(P)HX epimerase, which catalyzes the epimerization of the S- and R-forms, the enzyme allows the repair of both epimers of NAD(P)HX, a damaged form of NAD(P)H that is a result of enzymatic or heat-dependent hydration.</text>
</comment>
<feature type="domain" description="YjeF N-terminal" evidence="21">
    <location>
        <begin position="9"/>
        <end position="219"/>
    </location>
</feature>
<dbReference type="EC" id="5.1.99.6" evidence="19"/>
<dbReference type="NCBIfam" id="TIGR00197">
    <property type="entry name" value="yjeF_nterm"/>
    <property type="match status" value="1"/>
</dbReference>
<dbReference type="GO" id="GO:0005524">
    <property type="term" value="F:ATP binding"/>
    <property type="evidence" value="ECO:0007669"/>
    <property type="project" value="UniProtKB-UniRule"/>
</dbReference>
<evidence type="ECO:0000256" key="18">
    <source>
        <dbReference type="HAMAP-Rule" id="MF_01966"/>
    </source>
</evidence>
<feature type="domain" description="YjeF C-terminal" evidence="20">
    <location>
        <begin position="228"/>
        <end position="511"/>
    </location>
</feature>
<feature type="binding site" evidence="18">
    <location>
        <position position="165"/>
    </location>
    <ligand>
        <name>K(+)</name>
        <dbReference type="ChEBI" id="CHEBI:29103"/>
    </ligand>
</feature>
<keyword evidence="7 17" id="KW-0067">ATP-binding</keyword>
<comment type="function">
    <text evidence="14 19">Bifunctional enzyme that catalyzes the epimerization of the S- and R-forms of NAD(P)HX and the dehydration of the S-form of NAD(P)HX at the expense of ADP, which is converted to AMP. This allows the repair of both epimers of NAD(P)HX, a damaged form of NAD(P)H that is a result of enzymatic or heat-dependent hydration.</text>
</comment>
<comment type="similarity">
    <text evidence="18">Belongs to the NnrE/AIBP family.</text>
</comment>
<feature type="binding site" evidence="17">
    <location>
        <position position="451"/>
    </location>
    <ligand>
        <name>AMP</name>
        <dbReference type="ChEBI" id="CHEBI:456215"/>
    </ligand>
</feature>
<evidence type="ECO:0000256" key="17">
    <source>
        <dbReference type="HAMAP-Rule" id="MF_01965"/>
    </source>
</evidence>
<sequence length="513" mass="53477">MRVYTCDEMRQIEQRADAGGLSYRQMMENAGWRATAILLHWWRQFHPAQPVMRVAIFCGKGGNGGDGLVMARHLSAAGMAVVVVLCQGQPVPAHSAANLQLLRGRPIPIYQLGEAAVDQLAAEADVLIDAVYGTGFRGEMDDRGRQAAALMNSAPGTVWAVDVPSGVAGDSGHIDPGAVQANFTVALHSYKPAHLVHPAAGYSGQLVLVDIGIPASCDPVQPAFHVTDAQQVFTALPPRQQDTHKGDFGKLLAVVSSGDMPGAGQICTAGALRVGTGLVRVAIPRPLVAQYAPHLPEAVYLPLPQSEDGSAAPGAAPVLEKALADSTACVVGCGMGTGQGPAQLLQYLLQHAACPLLLDADALGILSQSPDWLNGVKAPLVLTPHPGEMARLLGISTGQLVANKLQYGRQFIEKYPVTLVLKGAHTLVFSPGCPVAINPTGNPGMSKAGSGDLLSGIIGGLLAQGLSPYLAAVCGVWLHGAAGDRCAARLSQTAMLPTDMQKDLSDLFLAHHR</sequence>
<dbReference type="Gene3D" id="3.40.50.10260">
    <property type="entry name" value="YjeF N-terminal domain"/>
    <property type="match status" value="1"/>
</dbReference>
<dbReference type="PANTHER" id="PTHR12592:SF0">
    <property type="entry name" value="ATP-DEPENDENT (S)-NAD(P)H-HYDRATE DEHYDRATASE"/>
    <property type="match status" value="1"/>
</dbReference>
<evidence type="ECO:0000256" key="4">
    <source>
        <dbReference type="ARBA" id="ARBA00009524"/>
    </source>
</evidence>
<feature type="binding site" evidence="18">
    <location>
        <position position="129"/>
    </location>
    <ligand>
        <name>K(+)</name>
        <dbReference type="ChEBI" id="CHEBI:29103"/>
    </ligand>
</feature>
<evidence type="ECO:0000256" key="14">
    <source>
        <dbReference type="ARBA" id="ARBA00025153"/>
    </source>
</evidence>
<comment type="cofactor">
    <cofactor evidence="18 19">
        <name>K(+)</name>
        <dbReference type="ChEBI" id="CHEBI:29103"/>
    </cofactor>
    <text evidence="18 19">Binds 1 potassium ion per subunit.</text>
</comment>
<dbReference type="InterPro" id="IPR030677">
    <property type="entry name" value="Nnr"/>
</dbReference>
<keyword evidence="11 18" id="KW-0413">Isomerase</keyword>
<accession>A0A1C6HTL7</accession>
<keyword evidence="9 18" id="KW-0630">Potassium</keyword>
<feature type="binding site" evidence="17">
    <location>
        <position position="263"/>
    </location>
    <ligand>
        <name>(6S)-NADPHX</name>
        <dbReference type="ChEBI" id="CHEBI:64076"/>
    </ligand>
</feature>
<dbReference type="GO" id="GO:0046872">
    <property type="term" value="F:metal ion binding"/>
    <property type="evidence" value="ECO:0007669"/>
    <property type="project" value="UniProtKB-UniRule"/>
</dbReference>
<dbReference type="GO" id="GO:0052856">
    <property type="term" value="F:NAD(P)HX epimerase activity"/>
    <property type="evidence" value="ECO:0007669"/>
    <property type="project" value="UniProtKB-UniRule"/>
</dbReference>
<comment type="catalytic activity">
    <reaction evidence="2 18 19">
        <text>(6R)-NADPHX = (6S)-NADPHX</text>
        <dbReference type="Rhea" id="RHEA:32227"/>
        <dbReference type="ChEBI" id="CHEBI:64076"/>
        <dbReference type="ChEBI" id="CHEBI:64077"/>
        <dbReference type="EC" id="5.1.99.6"/>
    </reaction>
</comment>
<evidence type="ECO:0000259" key="20">
    <source>
        <dbReference type="PROSITE" id="PS51383"/>
    </source>
</evidence>
<evidence type="ECO:0000256" key="7">
    <source>
        <dbReference type="ARBA" id="ARBA00022840"/>
    </source>
</evidence>
<evidence type="ECO:0000256" key="15">
    <source>
        <dbReference type="ARBA" id="ARBA00048238"/>
    </source>
</evidence>
<feature type="binding site" evidence="18">
    <location>
        <begin position="133"/>
        <end position="139"/>
    </location>
    <ligand>
        <name>(6S)-NADPHX</name>
        <dbReference type="ChEBI" id="CHEBI:64076"/>
    </ligand>
</feature>
<dbReference type="EMBL" id="FMHG01000001">
    <property type="protein sequence ID" value="SCJ61212.1"/>
    <property type="molecule type" value="Genomic_DNA"/>
</dbReference>
<dbReference type="InterPro" id="IPR004443">
    <property type="entry name" value="YjeF_N_dom"/>
</dbReference>
<evidence type="ECO:0000256" key="10">
    <source>
        <dbReference type="ARBA" id="ARBA00023027"/>
    </source>
</evidence>
<dbReference type="InterPro" id="IPR036652">
    <property type="entry name" value="YjeF_N_dom_sf"/>
</dbReference>
<dbReference type="PROSITE" id="PS51385">
    <property type="entry name" value="YJEF_N"/>
    <property type="match status" value="1"/>
</dbReference>
<dbReference type="InterPro" id="IPR000631">
    <property type="entry name" value="CARKD"/>
</dbReference>
<dbReference type="PIRSF" id="PIRSF017184">
    <property type="entry name" value="Nnr"/>
    <property type="match status" value="1"/>
</dbReference>
<dbReference type="HAMAP" id="MF_01966">
    <property type="entry name" value="NADHX_epimerase"/>
    <property type="match status" value="1"/>
</dbReference>
<dbReference type="GO" id="GO:0046496">
    <property type="term" value="P:nicotinamide nucleotide metabolic process"/>
    <property type="evidence" value="ECO:0007669"/>
    <property type="project" value="UniProtKB-UniRule"/>
</dbReference>
<feature type="binding site" evidence="18">
    <location>
        <begin position="62"/>
        <end position="66"/>
    </location>
    <ligand>
        <name>(6S)-NADPHX</name>
        <dbReference type="ChEBI" id="CHEBI:64076"/>
    </ligand>
</feature>
<comment type="subunit">
    <text evidence="17">Homotetramer.</text>
</comment>
<comment type="similarity">
    <text evidence="17">Belongs to the NnrD/CARKD family.</text>
</comment>
<evidence type="ECO:0000256" key="6">
    <source>
        <dbReference type="ARBA" id="ARBA00022741"/>
    </source>
</evidence>
<evidence type="ECO:0000256" key="9">
    <source>
        <dbReference type="ARBA" id="ARBA00022958"/>
    </source>
</evidence>
<proteinExistence type="inferred from homology"/>
<comment type="similarity">
    <text evidence="4 19">In the C-terminal section; belongs to the NnrD/CARKD family.</text>
</comment>
<keyword evidence="6 17" id="KW-0547">Nucleotide-binding</keyword>
<evidence type="ECO:0000256" key="1">
    <source>
        <dbReference type="ARBA" id="ARBA00000013"/>
    </source>
</evidence>
<dbReference type="SUPFAM" id="SSF53613">
    <property type="entry name" value="Ribokinase-like"/>
    <property type="match status" value="1"/>
</dbReference>